<dbReference type="Gene3D" id="1.10.10.10">
    <property type="entry name" value="Winged helix-like DNA-binding domain superfamily/Winged helix DNA-binding domain"/>
    <property type="match status" value="1"/>
</dbReference>
<keyword evidence="8" id="KW-1185">Reference proteome</keyword>
<dbReference type="Pfam" id="PF00196">
    <property type="entry name" value="GerE"/>
    <property type="match status" value="1"/>
</dbReference>
<dbReference type="Gene3D" id="3.40.50.2300">
    <property type="match status" value="1"/>
</dbReference>
<proteinExistence type="predicted"/>
<dbReference type="GO" id="GO:0006355">
    <property type="term" value="P:regulation of DNA-templated transcription"/>
    <property type="evidence" value="ECO:0007669"/>
    <property type="project" value="InterPro"/>
</dbReference>
<keyword evidence="3" id="KW-0804">Transcription</keyword>
<dbReference type="Pfam" id="PF00072">
    <property type="entry name" value="Response_reg"/>
    <property type="match status" value="1"/>
</dbReference>
<dbReference type="PROSITE" id="PS50043">
    <property type="entry name" value="HTH_LUXR_2"/>
    <property type="match status" value="1"/>
</dbReference>
<protein>
    <submittedName>
        <fullName evidence="7">Response regulator</fullName>
    </submittedName>
</protein>
<name>A0A6L6YL57_9BURK</name>
<dbReference type="AlphaFoldDB" id="A0A6L6YL57"/>
<dbReference type="OrthoDB" id="9802186at2"/>
<evidence type="ECO:0000313" key="8">
    <source>
        <dbReference type="Proteomes" id="UP000472580"/>
    </source>
</evidence>
<dbReference type="PRINTS" id="PR00038">
    <property type="entry name" value="HTHLUXR"/>
</dbReference>
<dbReference type="PROSITE" id="PS50110">
    <property type="entry name" value="RESPONSE_REGULATORY"/>
    <property type="match status" value="1"/>
</dbReference>
<dbReference type="InterPro" id="IPR011006">
    <property type="entry name" value="CheY-like_superfamily"/>
</dbReference>
<dbReference type="InterPro" id="IPR016032">
    <property type="entry name" value="Sig_transdc_resp-reg_C-effctor"/>
</dbReference>
<dbReference type="InterPro" id="IPR001789">
    <property type="entry name" value="Sig_transdc_resp-reg_receiver"/>
</dbReference>
<organism evidence="7 8">
    <name type="scientific">Parasutterella muris</name>
    <dbReference type="NCBI Taxonomy" id="2565572"/>
    <lineage>
        <taxon>Bacteria</taxon>
        <taxon>Pseudomonadati</taxon>
        <taxon>Pseudomonadota</taxon>
        <taxon>Betaproteobacteria</taxon>
        <taxon>Burkholderiales</taxon>
        <taxon>Sutterellaceae</taxon>
        <taxon>Parasutterella</taxon>
    </lineage>
</organism>
<dbReference type="SMART" id="SM00421">
    <property type="entry name" value="HTH_LUXR"/>
    <property type="match status" value="1"/>
</dbReference>
<dbReference type="PANTHER" id="PTHR44688">
    <property type="entry name" value="DNA-BINDING TRANSCRIPTIONAL ACTIVATOR DEVR_DOSR"/>
    <property type="match status" value="1"/>
</dbReference>
<evidence type="ECO:0000259" key="5">
    <source>
        <dbReference type="PROSITE" id="PS50043"/>
    </source>
</evidence>
<gene>
    <name evidence="7" type="ORF">E5987_09965</name>
</gene>
<feature type="domain" description="HTH luxR-type" evidence="5">
    <location>
        <begin position="137"/>
        <end position="202"/>
    </location>
</feature>
<dbReference type="SUPFAM" id="SSF52172">
    <property type="entry name" value="CheY-like"/>
    <property type="match status" value="1"/>
</dbReference>
<dbReference type="InterPro" id="IPR036388">
    <property type="entry name" value="WH-like_DNA-bd_sf"/>
</dbReference>
<comment type="caution">
    <text evidence="7">The sequence shown here is derived from an EMBL/GenBank/DDBJ whole genome shotgun (WGS) entry which is preliminary data.</text>
</comment>
<dbReference type="InterPro" id="IPR000792">
    <property type="entry name" value="Tscrpt_reg_LuxR_C"/>
</dbReference>
<feature type="modified residue" description="4-aspartylphosphate" evidence="4">
    <location>
        <position position="56"/>
    </location>
</feature>
<evidence type="ECO:0000256" key="1">
    <source>
        <dbReference type="ARBA" id="ARBA00023015"/>
    </source>
</evidence>
<dbReference type="RefSeq" id="WP_160335939.1">
    <property type="nucleotide sequence ID" value="NZ_WSRP01000034.1"/>
</dbReference>
<reference evidence="7 8" key="1">
    <citation type="submission" date="2019-12" db="EMBL/GenBank/DDBJ databases">
        <title>Microbes associate with the intestines of laboratory mice.</title>
        <authorList>
            <person name="Navarre W."/>
            <person name="Wong E."/>
        </authorList>
    </citation>
    <scope>NUCLEOTIDE SEQUENCE [LARGE SCALE GENOMIC DNA]</scope>
    <source>
        <strain evidence="7 8">NM82_D38</strain>
    </source>
</reference>
<keyword evidence="2" id="KW-0238">DNA-binding</keyword>
<dbReference type="GO" id="GO:0000160">
    <property type="term" value="P:phosphorelay signal transduction system"/>
    <property type="evidence" value="ECO:0007669"/>
    <property type="project" value="InterPro"/>
</dbReference>
<evidence type="ECO:0000256" key="3">
    <source>
        <dbReference type="ARBA" id="ARBA00023163"/>
    </source>
</evidence>
<keyword evidence="1" id="KW-0805">Transcription regulation</keyword>
<keyword evidence="4" id="KW-0597">Phosphoprotein</keyword>
<dbReference type="CDD" id="cd06170">
    <property type="entry name" value="LuxR_C_like"/>
    <property type="match status" value="1"/>
</dbReference>
<dbReference type="EMBL" id="WSRP01000034">
    <property type="protein sequence ID" value="MVX57519.1"/>
    <property type="molecule type" value="Genomic_DNA"/>
</dbReference>
<dbReference type="SMART" id="SM00448">
    <property type="entry name" value="REC"/>
    <property type="match status" value="1"/>
</dbReference>
<dbReference type="GO" id="GO:0003677">
    <property type="term" value="F:DNA binding"/>
    <property type="evidence" value="ECO:0007669"/>
    <property type="project" value="UniProtKB-KW"/>
</dbReference>
<dbReference type="Proteomes" id="UP000472580">
    <property type="component" value="Unassembled WGS sequence"/>
</dbReference>
<sequence>MPDSLARVRIVDDDPDMLKSWEFLLSSAGYLVSAYGSAKEFLDNDDPSIPGCLVLDIRMPEISGLELQEVLNEERNPLPIIFCSAHASIDMCVSALKHGAIDFMEKPVDADRLILAIENACALNRKNSDEARDRRKILEKFNTLTTREQEVAFALADGISNREAGQKLGITEKTVQIHRGSLCRKMSIRSQVEIANLVKIVLEER</sequence>
<evidence type="ECO:0000259" key="6">
    <source>
        <dbReference type="PROSITE" id="PS50110"/>
    </source>
</evidence>
<evidence type="ECO:0000256" key="2">
    <source>
        <dbReference type="ARBA" id="ARBA00023125"/>
    </source>
</evidence>
<feature type="domain" description="Response regulatory" evidence="6">
    <location>
        <begin position="7"/>
        <end position="121"/>
    </location>
</feature>
<evidence type="ECO:0000313" key="7">
    <source>
        <dbReference type="EMBL" id="MVX57519.1"/>
    </source>
</evidence>
<dbReference type="PANTHER" id="PTHR44688:SF16">
    <property type="entry name" value="DNA-BINDING TRANSCRIPTIONAL ACTIVATOR DEVR_DOSR"/>
    <property type="match status" value="1"/>
</dbReference>
<dbReference type="SUPFAM" id="SSF46894">
    <property type="entry name" value="C-terminal effector domain of the bipartite response regulators"/>
    <property type="match status" value="1"/>
</dbReference>
<evidence type="ECO:0000256" key="4">
    <source>
        <dbReference type="PROSITE-ProRule" id="PRU00169"/>
    </source>
</evidence>
<accession>A0A6L6YL57</accession>